<feature type="transmembrane region" description="Helical" evidence="7">
    <location>
        <begin position="446"/>
        <end position="466"/>
    </location>
</feature>
<comment type="caution">
    <text evidence="9">The sequence shown here is derived from an EMBL/GenBank/DDBJ whole genome shotgun (WGS) entry which is preliminary data.</text>
</comment>
<dbReference type="GO" id="GO:0005886">
    <property type="term" value="C:plasma membrane"/>
    <property type="evidence" value="ECO:0007669"/>
    <property type="project" value="TreeGrafter"/>
</dbReference>
<name>A0A9P7ZMD3_9HYPO</name>
<evidence type="ECO:0000313" key="10">
    <source>
        <dbReference type="Proteomes" id="UP000887229"/>
    </source>
</evidence>
<dbReference type="InterPro" id="IPR036259">
    <property type="entry name" value="MFS_trans_sf"/>
</dbReference>
<dbReference type="GO" id="GO:0098717">
    <property type="term" value="P:pantothenate import across plasma membrane"/>
    <property type="evidence" value="ECO:0007669"/>
    <property type="project" value="TreeGrafter"/>
</dbReference>
<feature type="domain" description="Major facilitator superfamily (MFS) profile" evidence="8">
    <location>
        <begin position="50"/>
        <end position="499"/>
    </location>
</feature>
<reference evidence="9" key="1">
    <citation type="journal article" date="2021" name="IMA Fungus">
        <title>Genomic characterization of three marine fungi, including Emericellopsis atlantica sp. nov. with signatures of a generalist lifestyle and marine biomass degradation.</title>
        <authorList>
            <person name="Hagestad O.C."/>
            <person name="Hou L."/>
            <person name="Andersen J.H."/>
            <person name="Hansen E.H."/>
            <person name="Altermark B."/>
            <person name="Li C."/>
            <person name="Kuhnert E."/>
            <person name="Cox R.J."/>
            <person name="Crous P.W."/>
            <person name="Spatafora J.W."/>
            <person name="Lail K."/>
            <person name="Amirebrahimi M."/>
            <person name="Lipzen A."/>
            <person name="Pangilinan J."/>
            <person name="Andreopoulos W."/>
            <person name="Hayes R.D."/>
            <person name="Ng V."/>
            <person name="Grigoriev I.V."/>
            <person name="Jackson S.A."/>
            <person name="Sutton T.D.S."/>
            <person name="Dobson A.D.W."/>
            <person name="Rama T."/>
        </authorList>
    </citation>
    <scope>NUCLEOTIDE SEQUENCE</scope>
    <source>
        <strain evidence="9">TS7</strain>
    </source>
</reference>
<keyword evidence="2" id="KW-0813">Transport</keyword>
<organism evidence="9 10">
    <name type="scientific">Emericellopsis atlantica</name>
    <dbReference type="NCBI Taxonomy" id="2614577"/>
    <lineage>
        <taxon>Eukaryota</taxon>
        <taxon>Fungi</taxon>
        <taxon>Dikarya</taxon>
        <taxon>Ascomycota</taxon>
        <taxon>Pezizomycotina</taxon>
        <taxon>Sordariomycetes</taxon>
        <taxon>Hypocreomycetidae</taxon>
        <taxon>Hypocreales</taxon>
        <taxon>Bionectriaceae</taxon>
        <taxon>Emericellopsis</taxon>
    </lineage>
</organism>
<feature type="transmembrane region" description="Helical" evidence="7">
    <location>
        <begin position="87"/>
        <end position="104"/>
    </location>
</feature>
<evidence type="ECO:0000256" key="6">
    <source>
        <dbReference type="ARBA" id="ARBA00037968"/>
    </source>
</evidence>
<keyword evidence="4 7" id="KW-1133">Transmembrane helix</keyword>
<dbReference type="OrthoDB" id="3639251at2759"/>
<feature type="transmembrane region" description="Helical" evidence="7">
    <location>
        <begin position="381"/>
        <end position="402"/>
    </location>
</feature>
<keyword evidence="5 7" id="KW-0472">Membrane</keyword>
<feature type="transmembrane region" description="Helical" evidence="7">
    <location>
        <begin position="177"/>
        <end position="198"/>
    </location>
</feature>
<dbReference type="Gene3D" id="1.20.1250.20">
    <property type="entry name" value="MFS general substrate transporter like domains"/>
    <property type="match status" value="1"/>
</dbReference>
<feature type="transmembrane region" description="Helical" evidence="7">
    <location>
        <begin position="414"/>
        <end position="434"/>
    </location>
</feature>
<dbReference type="PROSITE" id="PS50850">
    <property type="entry name" value="MFS"/>
    <property type="match status" value="1"/>
</dbReference>
<comment type="subcellular location">
    <subcellularLocation>
        <location evidence="1">Membrane</location>
        <topology evidence="1">Multi-pass membrane protein</topology>
    </subcellularLocation>
</comment>
<evidence type="ECO:0000256" key="4">
    <source>
        <dbReference type="ARBA" id="ARBA00022989"/>
    </source>
</evidence>
<protein>
    <submittedName>
        <fullName evidence="9">Major facilitator superfamily domain-containing protein</fullName>
    </submittedName>
</protein>
<dbReference type="SUPFAM" id="SSF103473">
    <property type="entry name" value="MFS general substrate transporter"/>
    <property type="match status" value="1"/>
</dbReference>
<feature type="transmembrane region" description="Helical" evidence="7">
    <location>
        <begin position="116"/>
        <end position="135"/>
    </location>
</feature>
<dbReference type="AlphaFoldDB" id="A0A9P7ZMD3"/>
<evidence type="ECO:0000256" key="3">
    <source>
        <dbReference type="ARBA" id="ARBA00022692"/>
    </source>
</evidence>
<feature type="transmembrane region" description="Helical" evidence="7">
    <location>
        <begin position="210"/>
        <end position="232"/>
    </location>
</feature>
<proteinExistence type="inferred from homology"/>
<evidence type="ECO:0000259" key="8">
    <source>
        <dbReference type="PROSITE" id="PS50850"/>
    </source>
</evidence>
<keyword evidence="3 7" id="KW-0812">Transmembrane</keyword>
<evidence type="ECO:0000256" key="2">
    <source>
        <dbReference type="ARBA" id="ARBA00022448"/>
    </source>
</evidence>
<evidence type="ECO:0000313" key="9">
    <source>
        <dbReference type="EMBL" id="KAG9254783.1"/>
    </source>
</evidence>
<feature type="transmembrane region" description="Helical" evidence="7">
    <location>
        <begin position="350"/>
        <end position="369"/>
    </location>
</feature>
<dbReference type="RefSeq" id="XP_046118707.1">
    <property type="nucleotide sequence ID" value="XM_046265987.1"/>
</dbReference>
<dbReference type="GeneID" id="70296890"/>
<dbReference type="FunFam" id="1.20.1250.20:FF:000065">
    <property type="entry name" value="Putative MFS pantothenate transporter"/>
    <property type="match status" value="1"/>
</dbReference>
<accession>A0A9P7ZMD3</accession>
<dbReference type="InterPro" id="IPR011701">
    <property type="entry name" value="MFS"/>
</dbReference>
<dbReference type="EMBL" id="MU251253">
    <property type="protein sequence ID" value="KAG9254783.1"/>
    <property type="molecule type" value="Genomic_DNA"/>
</dbReference>
<evidence type="ECO:0000256" key="1">
    <source>
        <dbReference type="ARBA" id="ARBA00004141"/>
    </source>
</evidence>
<dbReference type="Pfam" id="PF07690">
    <property type="entry name" value="MFS_1"/>
    <property type="match status" value="1"/>
</dbReference>
<gene>
    <name evidence="9" type="ORF">F5Z01DRAFT_686688</name>
</gene>
<dbReference type="GO" id="GO:0015233">
    <property type="term" value="F:pantothenate transmembrane transporter activity"/>
    <property type="evidence" value="ECO:0007669"/>
    <property type="project" value="TreeGrafter"/>
</dbReference>
<evidence type="ECO:0000256" key="7">
    <source>
        <dbReference type="SAM" id="Phobius"/>
    </source>
</evidence>
<evidence type="ECO:0000256" key="5">
    <source>
        <dbReference type="ARBA" id="ARBA00023136"/>
    </source>
</evidence>
<dbReference type="PANTHER" id="PTHR43791:SF4">
    <property type="entry name" value="PANTOTHENATE TRANSPORTER FEN2"/>
    <property type="match status" value="1"/>
</dbReference>
<comment type="similarity">
    <text evidence="6">Belongs to the major facilitator superfamily. Allantoate permease family.</text>
</comment>
<dbReference type="PANTHER" id="PTHR43791">
    <property type="entry name" value="PERMEASE-RELATED"/>
    <property type="match status" value="1"/>
</dbReference>
<dbReference type="InterPro" id="IPR020846">
    <property type="entry name" value="MFS_dom"/>
</dbReference>
<keyword evidence="10" id="KW-1185">Reference proteome</keyword>
<sequence>MAQAVEVRSLTSDGPSRSGLRQIQRTLTKWLWGDAIGEERKLIRKLDFFILTYSCLSYFFNKLDRAAFANAYVAGLKEALQLEGNQYNILLSMVTAGMLVGQVPNSLVIQKVAPRIWLPSMVLLWAALTALSAACKTFAQLCVVRLFQGVAESSTYAGCICVMESWYKSDEISMRTAILTITGQVGNMCAGAMMAAIYASLDGRLGLDGWQWVFIIDGIITCPIAFFGFAFFPDLPETTKAPYLNKLEKDLALSRLPAKMEDGHNIAPWSLAKRVLGQPTFYICCGFSVLGSALQAYQVQGLMLLYLKARQHIDGWSQAEINTLPLGTQALGIVVELLCATVIDRSSRRLATGLGLCLIQLVCSIILFVPSMTVAGNLAALYLAATSNGINPLLYGWSSIIASRGGDDAARSTILAGMVAFDMLLYTFWGIVLYPADDAPYWRNGYIAMVCVVAALSGWLFLVRWLDKFTLKKLVERPHGQELEVLGVEGAGERPQRIE</sequence>
<dbReference type="Proteomes" id="UP000887229">
    <property type="component" value="Unassembled WGS sequence"/>
</dbReference>